<keyword evidence="1" id="KW-0645">Protease</keyword>
<protein>
    <submittedName>
        <fullName evidence="1">Presequence protease 2</fullName>
    </submittedName>
</protein>
<sequence>MEKNVHTKRAKERFIIQVTSESGSIGCSALASHSLACSTHFCNAFLWDRLELTGRETKKLPSEAIKSKSVSFRRSPAASSSVMQSYVRQQFLSCVLVSRLSRAKNSVFTSKTVPKYSRLSRSETAESEVGVPDFSSASAVDAASLGISAAAATESNELDFLADGLKERLLELLELVDAGEDGGFGAQGFLLLFVEESSICAMRLSFLRSARRRLLTRLRTGPSVAVSEESDSAGAGVTAAIFDS</sequence>
<evidence type="ECO:0000313" key="2">
    <source>
        <dbReference type="Proteomes" id="UP000325081"/>
    </source>
</evidence>
<dbReference type="Proteomes" id="UP000325081">
    <property type="component" value="Unassembled WGS sequence"/>
</dbReference>
<dbReference type="AlphaFoldDB" id="A0A5A7RFI7"/>
<gene>
    <name evidence="1" type="ORF">STAS_33659</name>
</gene>
<keyword evidence="1" id="KW-0378">Hydrolase</keyword>
<reference evidence="2" key="1">
    <citation type="journal article" date="2019" name="Curr. Biol.">
        <title>Genome Sequence of Striga asiatica Provides Insight into the Evolution of Plant Parasitism.</title>
        <authorList>
            <person name="Yoshida S."/>
            <person name="Kim S."/>
            <person name="Wafula E.K."/>
            <person name="Tanskanen J."/>
            <person name="Kim Y.M."/>
            <person name="Honaas L."/>
            <person name="Yang Z."/>
            <person name="Spallek T."/>
            <person name="Conn C.E."/>
            <person name="Ichihashi Y."/>
            <person name="Cheong K."/>
            <person name="Cui S."/>
            <person name="Der J.P."/>
            <person name="Gundlach H."/>
            <person name="Jiao Y."/>
            <person name="Hori C."/>
            <person name="Ishida J.K."/>
            <person name="Kasahara H."/>
            <person name="Kiba T."/>
            <person name="Kim M.S."/>
            <person name="Koo N."/>
            <person name="Laohavisit A."/>
            <person name="Lee Y.H."/>
            <person name="Lumba S."/>
            <person name="McCourt P."/>
            <person name="Mortimer J.C."/>
            <person name="Mutuku J.M."/>
            <person name="Nomura T."/>
            <person name="Sasaki-Sekimoto Y."/>
            <person name="Seto Y."/>
            <person name="Wang Y."/>
            <person name="Wakatake T."/>
            <person name="Sakakibara H."/>
            <person name="Demura T."/>
            <person name="Yamaguchi S."/>
            <person name="Yoneyama K."/>
            <person name="Manabe R.I."/>
            <person name="Nelson D.C."/>
            <person name="Schulman A.H."/>
            <person name="Timko M.P."/>
            <person name="dePamphilis C.W."/>
            <person name="Choi D."/>
            <person name="Shirasu K."/>
        </authorList>
    </citation>
    <scope>NUCLEOTIDE SEQUENCE [LARGE SCALE GENOMIC DNA]</scope>
    <source>
        <strain evidence="2">cv. UVA1</strain>
    </source>
</reference>
<accession>A0A5A7RFI7</accession>
<dbReference type="EMBL" id="BKCP01012403">
    <property type="protein sequence ID" value="GER55952.1"/>
    <property type="molecule type" value="Genomic_DNA"/>
</dbReference>
<organism evidence="1 2">
    <name type="scientific">Striga asiatica</name>
    <name type="common">Asiatic witchweed</name>
    <name type="synonym">Buchnera asiatica</name>
    <dbReference type="NCBI Taxonomy" id="4170"/>
    <lineage>
        <taxon>Eukaryota</taxon>
        <taxon>Viridiplantae</taxon>
        <taxon>Streptophyta</taxon>
        <taxon>Embryophyta</taxon>
        <taxon>Tracheophyta</taxon>
        <taxon>Spermatophyta</taxon>
        <taxon>Magnoliopsida</taxon>
        <taxon>eudicotyledons</taxon>
        <taxon>Gunneridae</taxon>
        <taxon>Pentapetalae</taxon>
        <taxon>asterids</taxon>
        <taxon>lamiids</taxon>
        <taxon>Lamiales</taxon>
        <taxon>Orobanchaceae</taxon>
        <taxon>Buchnereae</taxon>
        <taxon>Striga</taxon>
    </lineage>
</organism>
<comment type="caution">
    <text evidence="1">The sequence shown here is derived from an EMBL/GenBank/DDBJ whole genome shotgun (WGS) entry which is preliminary data.</text>
</comment>
<dbReference type="GO" id="GO:0008233">
    <property type="term" value="F:peptidase activity"/>
    <property type="evidence" value="ECO:0007669"/>
    <property type="project" value="UniProtKB-KW"/>
</dbReference>
<dbReference type="GO" id="GO:0006508">
    <property type="term" value="P:proteolysis"/>
    <property type="evidence" value="ECO:0007669"/>
    <property type="project" value="UniProtKB-KW"/>
</dbReference>
<dbReference type="OrthoDB" id="69150at2759"/>
<keyword evidence="2" id="KW-1185">Reference proteome</keyword>
<name>A0A5A7RFI7_STRAF</name>
<proteinExistence type="predicted"/>
<evidence type="ECO:0000313" key="1">
    <source>
        <dbReference type="EMBL" id="GER55952.1"/>
    </source>
</evidence>